<reference evidence="6" key="1">
    <citation type="submission" date="2015-06" db="EMBL/GenBank/DDBJ databases">
        <title>Comparative genomics of Burkholderia leaf nodule symbionts.</title>
        <authorList>
            <person name="Carlier A."/>
            <person name="Eberl L."/>
            <person name="Pinto-Carbo M."/>
        </authorList>
    </citation>
    <scope>NUCLEOTIDE SEQUENCE [LARGE SCALE GENOMIC DNA]</scope>
    <source>
        <strain evidence="6">UZHbot4</strain>
    </source>
</reference>
<keyword evidence="6" id="KW-1185">Reference proteome</keyword>
<dbReference type="GO" id="GO:0043565">
    <property type="term" value="F:sequence-specific DNA binding"/>
    <property type="evidence" value="ECO:0007669"/>
    <property type="project" value="InterPro"/>
</dbReference>
<gene>
    <name evidence="5" type="ORF">BVER_04968</name>
</gene>
<dbReference type="InterPro" id="IPR009594">
    <property type="entry name" value="Tscrpt_reg_HTH_AraC_N"/>
</dbReference>
<accession>A0A0L0ME91</accession>
<dbReference type="PANTHER" id="PTHR43436:SF1">
    <property type="entry name" value="TRANSCRIPTIONAL REGULATORY PROTEIN"/>
    <property type="match status" value="1"/>
</dbReference>
<dbReference type="AlphaFoldDB" id="A0A0L0ME91"/>
<name>A0A0L0ME91_9BURK</name>
<evidence type="ECO:0000256" key="2">
    <source>
        <dbReference type="ARBA" id="ARBA00023163"/>
    </source>
</evidence>
<feature type="domain" description="HTH araC/xylS-type" evidence="4">
    <location>
        <begin position="224"/>
        <end position="282"/>
    </location>
</feature>
<dbReference type="InterPro" id="IPR009057">
    <property type="entry name" value="Homeodomain-like_sf"/>
</dbReference>
<dbReference type="GO" id="GO:0003700">
    <property type="term" value="F:DNA-binding transcription factor activity"/>
    <property type="evidence" value="ECO:0007669"/>
    <property type="project" value="InterPro"/>
</dbReference>
<dbReference type="PROSITE" id="PS01124">
    <property type="entry name" value="HTH_ARAC_FAMILY_2"/>
    <property type="match status" value="1"/>
</dbReference>
<dbReference type="Proteomes" id="UP000036959">
    <property type="component" value="Unassembled WGS sequence"/>
</dbReference>
<dbReference type="Gene3D" id="1.10.10.60">
    <property type="entry name" value="Homeodomain-like"/>
    <property type="match status" value="1"/>
</dbReference>
<dbReference type="EMBL" id="LFJJ01000070">
    <property type="protein sequence ID" value="KND60299.1"/>
    <property type="molecule type" value="Genomic_DNA"/>
</dbReference>
<evidence type="ECO:0000256" key="3">
    <source>
        <dbReference type="SAM" id="MobiDB-lite"/>
    </source>
</evidence>
<protein>
    <submittedName>
        <fullName evidence="5">Transcriptional regulator, AraC family</fullName>
    </submittedName>
</protein>
<comment type="caution">
    <text evidence="5">The sequence shown here is derived from an EMBL/GenBank/DDBJ whole genome shotgun (WGS) entry which is preliminary data.</text>
</comment>
<organism evidence="5 6">
    <name type="scientific">Candidatus Burkholderia verschuerenii</name>
    <dbReference type="NCBI Taxonomy" id="242163"/>
    <lineage>
        <taxon>Bacteria</taxon>
        <taxon>Pseudomonadati</taxon>
        <taxon>Pseudomonadota</taxon>
        <taxon>Betaproteobacteria</taxon>
        <taxon>Burkholderiales</taxon>
        <taxon>Burkholderiaceae</taxon>
        <taxon>Burkholderia</taxon>
    </lineage>
</organism>
<dbReference type="Pfam" id="PF06719">
    <property type="entry name" value="AraC_N"/>
    <property type="match status" value="1"/>
</dbReference>
<keyword evidence="2" id="KW-0804">Transcription</keyword>
<feature type="region of interest" description="Disordered" evidence="3">
    <location>
        <begin position="1"/>
        <end position="25"/>
    </location>
</feature>
<proteinExistence type="predicted"/>
<feature type="compositionally biased region" description="Basic and acidic residues" evidence="3">
    <location>
        <begin position="10"/>
        <end position="23"/>
    </location>
</feature>
<dbReference type="SUPFAM" id="SSF46689">
    <property type="entry name" value="Homeodomain-like"/>
    <property type="match status" value="1"/>
</dbReference>
<dbReference type="PATRIC" id="fig|242163.4.peg.6333"/>
<evidence type="ECO:0000313" key="6">
    <source>
        <dbReference type="Proteomes" id="UP000036959"/>
    </source>
</evidence>
<evidence type="ECO:0000259" key="4">
    <source>
        <dbReference type="PROSITE" id="PS01124"/>
    </source>
</evidence>
<evidence type="ECO:0000313" key="5">
    <source>
        <dbReference type="EMBL" id="KND60299.1"/>
    </source>
</evidence>
<sequence>MALNDTPGLDGKDAHEQPRETRHGGGALDAALDEARLELVSLIDRFTAGCEGTVETAVPGLFLHRVMNPGGPKHGIQTPALALIAQGSKRLMVGDEVYIYDPMHYLVSSVDLPVCGQVSVASESEPYLGVRLDLDVEEITSLIQDQNLPPTTQADASRGLYVNCLGNSMLDPVLRLLRMIDTPEDVAILAPLVKREILYRLLMNGSGARLRKIALQDSQTHRIARAIQMLREHFDQPLRVEDIARDMHMSVSSLHHHFKAVTAMSRLQYQKQLRLQEARRLMLLARYRRCRDRRASRRLRKRVAVQPRIQPPVRRAAAARHPSLERCGGRGRIRTASVVISSTSTKFS</sequence>
<evidence type="ECO:0000256" key="1">
    <source>
        <dbReference type="ARBA" id="ARBA00023015"/>
    </source>
</evidence>
<dbReference type="InterPro" id="IPR018060">
    <property type="entry name" value="HTH_AraC"/>
</dbReference>
<dbReference type="PANTHER" id="PTHR43436">
    <property type="entry name" value="ARAC-FAMILY TRANSCRIPTIONAL REGULATOR"/>
    <property type="match status" value="1"/>
</dbReference>
<keyword evidence="1" id="KW-0805">Transcription regulation</keyword>